<comment type="caution">
    <text evidence="1">The sequence shown here is derived from an EMBL/GenBank/DDBJ whole genome shotgun (WGS) entry which is preliminary data.</text>
</comment>
<keyword evidence="2" id="KW-1185">Reference proteome</keyword>
<dbReference type="InterPro" id="IPR014993">
    <property type="entry name" value="DUF1841"/>
</dbReference>
<proteinExistence type="predicted"/>
<dbReference type="EMBL" id="JACDXW010000001">
    <property type="protein sequence ID" value="MCB5362301.1"/>
    <property type="molecule type" value="Genomic_DNA"/>
</dbReference>
<evidence type="ECO:0000313" key="2">
    <source>
        <dbReference type="Proteomes" id="UP000776983"/>
    </source>
</evidence>
<sequence length="143" mass="16453">MFNPSKEQVRQFFTEAWRKHRHGQSLTPLEAQALDWMLQHPEYHADLEDPGAAQAEYAVEGGRTNPFLHLSMHLAITEQLSIDQPPGIRAAHERLLRRTGNPHEAAHEIMECLGQVVWESQRLGKPFSSEHYLDLLNRRATLL</sequence>
<gene>
    <name evidence="1" type="ORF">H0484_00805</name>
</gene>
<dbReference type="Pfam" id="PF08897">
    <property type="entry name" value="DUF1841"/>
    <property type="match status" value="1"/>
</dbReference>
<reference evidence="1 2" key="1">
    <citation type="submission" date="2020-07" db="EMBL/GenBank/DDBJ databases">
        <title>Pusillimonas sp. nov., isolated from poultry manure in Taiwan.</title>
        <authorList>
            <person name="Lin S.-Y."/>
            <person name="Tang Y.-S."/>
            <person name="Young C.-C."/>
        </authorList>
    </citation>
    <scope>NUCLEOTIDE SEQUENCE [LARGE SCALE GENOMIC DNA]</scope>
    <source>
        <strain evidence="1 2">CC-YST705</strain>
    </source>
</reference>
<dbReference type="Proteomes" id="UP000776983">
    <property type="component" value="Unassembled WGS sequence"/>
</dbReference>
<protein>
    <submittedName>
        <fullName evidence="1">DUF1841 family protein</fullName>
    </submittedName>
</protein>
<organism evidence="1 2">
    <name type="scientific">Mesopusillimonas faecipullorum</name>
    <dbReference type="NCBI Taxonomy" id="2755040"/>
    <lineage>
        <taxon>Bacteria</taxon>
        <taxon>Pseudomonadati</taxon>
        <taxon>Pseudomonadota</taxon>
        <taxon>Betaproteobacteria</taxon>
        <taxon>Burkholderiales</taxon>
        <taxon>Alcaligenaceae</taxon>
        <taxon>Mesopusillimonas</taxon>
    </lineage>
</organism>
<name>A0ABS8C8E5_9BURK</name>
<accession>A0ABS8C8E5</accession>
<evidence type="ECO:0000313" key="1">
    <source>
        <dbReference type="EMBL" id="MCB5362301.1"/>
    </source>
</evidence>
<dbReference type="RefSeq" id="WP_226952534.1">
    <property type="nucleotide sequence ID" value="NZ_JACDXW010000001.1"/>
</dbReference>